<accession>A0AAD4P2L7</accession>
<gene>
    <name evidence="2" type="ORF">C2S53_013567</name>
</gene>
<evidence type="ECO:0000313" key="2">
    <source>
        <dbReference type="EMBL" id="KAH6823871.1"/>
    </source>
</evidence>
<keyword evidence="3" id="KW-1185">Reference proteome</keyword>
<dbReference type="Proteomes" id="UP001190926">
    <property type="component" value="Unassembled WGS sequence"/>
</dbReference>
<dbReference type="InterPro" id="IPR008480">
    <property type="entry name" value="DUF761_pln"/>
</dbReference>
<dbReference type="EMBL" id="SDAM02000556">
    <property type="protein sequence ID" value="KAH6823871.1"/>
    <property type="molecule type" value="Genomic_DNA"/>
</dbReference>
<dbReference type="Pfam" id="PF05553">
    <property type="entry name" value="DUF761"/>
    <property type="match status" value="1"/>
</dbReference>
<comment type="caution">
    <text evidence="2">The sequence shown here is derived from an EMBL/GenBank/DDBJ whole genome shotgun (WGS) entry which is preliminary data.</text>
</comment>
<feature type="region of interest" description="Disordered" evidence="1">
    <location>
        <begin position="67"/>
        <end position="91"/>
    </location>
</feature>
<reference evidence="2 3" key="1">
    <citation type="journal article" date="2021" name="Nat. Commun.">
        <title>Incipient diploidization of the medicinal plant Perilla within 10,000 years.</title>
        <authorList>
            <person name="Zhang Y."/>
            <person name="Shen Q."/>
            <person name="Leng L."/>
            <person name="Zhang D."/>
            <person name="Chen S."/>
            <person name="Shi Y."/>
            <person name="Ning Z."/>
            <person name="Chen S."/>
        </authorList>
    </citation>
    <scope>NUCLEOTIDE SEQUENCE [LARGE SCALE GENOMIC DNA]</scope>
    <source>
        <strain evidence="3">cv. PC099</strain>
    </source>
</reference>
<feature type="compositionally biased region" description="Acidic residues" evidence="1">
    <location>
        <begin position="77"/>
        <end position="90"/>
    </location>
</feature>
<evidence type="ECO:0000313" key="3">
    <source>
        <dbReference type="Proteomes" id="UP001190926"/>
    </source>
</evidence>
<protein>
    <submittedName>
        <fullName evidence="2">Uncharacterized protein</fullName>
    </submittedName>
</protein>
<proteinExistence type="predicted"/>
<evidence type="ECO:0000256" key="1">
    <source>
        <dbReference type="SAM" id="MobiDB-lite"/>
    </source>
</evidence>
<dbReference type="PANTHER" id="PTHR33265:SF5">
    <property type="entry name" value="COTTON FIBER PROTEIN"/>
    <property type="match status" value="1"/>
</dbReference>
<sequence length="111" mass="12855">MVVLARKSDIFQKLVKRVVHSTNESSRGLLYGDHEFSFQNTPIVHVRMHRPPSALRFIRMPHIPCIKPQADRHDDMTDSDSDSDDTDDGEGIDKRAEEFIAKFYEEIKLQT</sequence>
<dbReference type="AlphaFoldDB" id="A0AAD4P2L7"/>
<dbReference type="PANTHER" id="PTHR33265">
    <property type="entry name" value="AVR9/CF-9 RAPIDLY ELICITED PROTEIN-RELATED"/>
    <property type="match status" value="1"/>
</dbReference>
<name>A0AAD4P2L7_PERFH</name>
<organism evidence="2 3">
    <name type="scientific">Perilla frutescens var. hirtella</name>
    <name type="common">Perilla citriodora</name>
    <name type="synonym">Perilla setoyensis</name>
    <dbReference type="NCBI Taxonomy" id="608512"/>
    <lineage>
        <taxon>Eukaryota</taxon>
        <taxon>Viridiplantae</taxon>
        <taxon>Streptophyta</taxon>
        <taxon>Embryophyta</taxon>
        <taxon>Tracheophyta</taxon>
        <taxon>Spermatophyta</taxon>
        <taxon>Magnoliopsida</taxon>
        <taxon>eudicotyledons</taxon>
        <taxon>Gunneridae</taxon>
        <taxon>Pentapetalae</taxon>
        <taxon>asterids</taxon>
        <taxon>lamiids</taxon>
        <taxon>Lamiales</taxon>
        <taxon>Lamiaceae</taxon>
        <taxon>Nepetoideae</taxon>
        <taxon>Elsholtzieae</taxon>
        <taxon>Perilla</taxon>
    </lineage>
</organism>